<evidence type="ECO:0000256" key="2">
    <source>
        <dbReference type="ARBA" id="ARBA00011152"/>
    </source>
</evidence>
<comment type="catalytic activity">
    <reaction evidence="9 10">
        <text>L-glutamine + H2O = L-glutamate + NH4(+)</text>
        <dbReference type="Rhea" id="RHEA:15889"/>
        <dbReference type="ChEBI" id="CHEBI:15377"/>
        <dbReference type="ChEBI" id="CHEBI:28938"/>
        <dbReference type="ChEBI" id="CHEBI:29985"/>
        <dbReference type="ChEBI" id="CHEBI:58359"/>
        <dbReference type="EC" id="3.5.1.2"/>
    </reaction>
</comment>
<protein>
    <recommendedName>
        <fullName evidence="10">Imidazole glycerol phosphate synthase subunit HisH</fullName>
        <ecNumber evidence="10">4.3.2.10</ecNumber>
    </recommendedName>
    <alternativeName>
        <fullName evidence="10">IGP synthase glutaminase subunit</fullName>
        <ecNumber evidence="10">3.5.1.2</ecNumber>
    </alternativeName>
    <alternativeName>
        <fullName evidence="10">IGP synthase subunit HisH</fullName>
    </alternativeName>
    <alternativeName>
        <fullName evidence="10">ImGP synthase subunit HisH</fullName>
        <shortName evidence="10">IGPS subunit HisH</shortName>
    </alternativeName>
</protein>
<dbReference type="PROSITE" id="PS51273">
    <property type="entry name" value="GATASE_TYPE_1"/>
    <property type="match status" value="1"/>
</dbReference>
<keyword evidence="10" id="KW-0963">Cytoplasm</keyword>
<evidence type="ECO:0000256" key="6">
    <source>
        <dbReference type="ARBA" id="ARBA00023102"/>
    </source>
</evidence>
<keyword evidence="3 10" id="KW-0028">Amino-acid biosynthesis</keyword>
<comment type="catalytic activity">
    <reaction evidence="8 10">
        <text>5-[(5-phospho-1-deoxy-D-ribulos-1-ylimino)methylamino]-1-(5-phospho-beta-D-ribosyl)imidazole-4-carboxamide + L-glutamine = D-erythro-1-(imidazol-4-yl)glycerol 3-phosphate + 5-amino-1-(5-phospho-beta-D-ribosyl)imidazole-4-carboxamide + L-glutamate + H(+)</text>
        <dbReference type="Rhea" id="RHEA:24793"/>
        <dbReference type="ChEBI" id="CHEBI:15378"/>
        <dbReference type="ChEBI" id="CHEBI:29985"/>
        <dbReference type="ChEBI" id="CHEBI:58278"/>
        <dbReference type="ChEBI" id="CHEBI:58359"/>
        <dbReference type="ChEBI" id="CHEBI:58475"/>
        <dbReference type="ChEBI" id="CHEBI:58525"/>
        <dbReference type="EC" id="4.3.2.10"/>
    </reaction>
</comment>
<dbReference type="SUPFAM" id="SSF52317">
    <property type="entry name" value="Class I glutamine amidotransferase-like"/>
    <property type="match status" value="1"/>
</dbReference>
<evidence type="ECO:0000259" key="12">
    <source>
        <dbReference type="Pfam" id="PF00117"/>
    </source>
</evidence>
<evidence type="ECO:0000256" key="10">
    <source>
        <dbReference type="HAMAP-Rule" id="MF_00278"/>
    </source>
</evidence>
<feature type="active site" evidence="10 11">
    <location>
        <position position="188"/>
    </location>
</feature>
<comment type="subcellular location">
    <subcellularLocation>
        <location evidence="10">Cytoplasm</location>
    </subcellularLocation>
</comment>
<dbReference type="AlphaFoldDB" id="A0A369XSI5"/>
<dbReference type="GO" id="GO:0005737">
    <property type="term" value="C:cytoplasm"/>
    <property type="evidence" value="ECO:0007669"/>
    <property type="project" value="UniProtKB-SubCell"/>
</dbReference>
<evidence type="ECO:0000256" key="8">
    <source>
        <dbReference type="ARBA" id="ARBA00047838"/>
    </source>
</evidence>
<dbReference type="GO" id="GO:0000107">
    <property type="term" value="F:imidazoleglycerol-phosphate synthase activity"/>
    <property type="evidence" value="ECO:0007669"/>
    <property type="project" value="UniProtKB-UniRule"/>
</dbReference>
<sequence>MITIVDYGVGNLGSIRNMLNYLGVPNNLARSPADIELAERLLLPGVGSFDFGMAKLHESKLTEMLHRRVTQDKAPILGICLGMQIMCRSSAEGNLPGLGWFNADVLQFEVKNMNVKRPIPHMGWNEVEVRAEHPVLHGLPQNSRFYFVHSYHVVCHDPKDELLRAEYGYPFTAAMAQENRLAVQFHPEKSHKFGMTLLKNFAKWVYVQT</sequence>
<evidence type="ECO:0000256" key="3">
    <source>
        <dbReference type="ARBA" id="ARBA00022605"/>
    </source>
</evidence>
<keyword evidence="4 10" id="KW-0378">Hydrolase</keyword>
<dbReference type="EMBL" id="QPGA01000010">
    <property type="protein sequence ID" value="RDE51167.1"/>
    <property type="molecule type" value="Genomic_DNA"/>
</dbReference>
<dbReference type="GO" id="GO:0016829">
    <property type="term" value="F:lyase activity"/>
    <property type="evidence" value="ECO:0007669"/>
    <property type="project" value="UniProtKB-KW"/>
</dbReference>
<dbReference type="GO" id="GO:0000105">
    <property type="term" value="P:L-histidine biosynthetic process"/>
    <property type="evidence" value="ECO:0007669"/>
    <property type="project" value="UniProtKB-UniRule"/>
</dbReference>
<organism evidence="13 14">
    <name type="scientific">Candidatus Accumulibacter meliphilus</name>
    <dbReference type="NCBI Taxonomy" id="2211374"/>
    <lineage>
        <taxon>Bacteria</taxon>
        <taxon>Pseudomonadati</taxon>
        <taxon>Pseudomonadota</taxon>
        <taxon>Betaproteobacteria</taxon>
        <taxon>Candidatus Accumulibacter</taxon>
    </lineage>
</organism>
<keyword evidence="5 10" id="KW-0315">Glutamine amidotransferase</keyword>
<evidence type="ECO:0000256" key="11">
    <source>
        <dbReference type="PIRSR" id="PIRSR000495-1"/>
    </source>
</evidence>
<feature type="active site" evidence="10 11">
    <location>
        <position position="186"/>
    </location>
</feature>
<dbReference type="Proteomes" id="UP000253831">
    <property type="component" value="Unassembled WGS sequence"/>
</dbReference>
<proteinExistence type="inferred from homology"/>
<dbReference type="UniPathway" id="UPA00031">
    <property type="reaction ID" value="UER00010"/>
</dbReference>
<evidence type="ECO:0000313" key="13">
    <source>
        <dbReference type="EMBL" id="RDE51167.1"/>
    </source>
</evidence>
<evidence type="ECO:0000256" key="4">
    <source>
        <dbReference type="ARBA" id="ARBA00022801"/>
    </source>
</evidence>
<reference evidence="13 14" key="1">
    <citation type="submission" date="2018-05" db="EMBL/GenBank/DDBJ databases">
        <title>Integrated omic analyses show evidence that a Ca. Accumulibacter phosphatis strain performs denitrification under micro-aerobic conditions.</title>
        <authorList>
            <person name="Camejo P.Y."/>
            <person name="Katherine M.D."/>
            <person name="Daniel N.R."/>
        </authorList>
    </citation>
    <scope>NUCLEOTIDE SEQUENCE [LARGE SCALE GENOMIC DNA]</scope>
    <source>
        <strain evidence="13">UW-LDO-IC</strain>
    </source>
</reference>
<feature type="domain" description="Glutamine amidotransferase" evidence="12">
    <location>
        <begin position="4"/>
        <end position="201"/>
    </location>
</feature>
<dbReference type="InterPro" id="IPR017926">
    <property type="entry name" value="GATASE"/>
</dbReference>
<comment type="caution">
    <text evidence="13">The sequence shown here is derived from an EMBL/GenBank/DDBJ whole genome shotgun (WGS) entry which is preliminary data.</text>
</comment>
<comment type="pathway">
    <text evidence="1 10">Amino-acid biosynthesis; L-histidine biosynthesis; L-histidine from 5-phospho-alpha-D-ribose 1-diphosphate: step 5/9.</text>
</comment>
<evidence type="ECO:0000256" key="9">
    <source>
        <dbReference type="ARBA" id="ARBA00049534"/>
    </source>
</evidence>
<dbReference type="Pfam" id="PF00117">
    <property type="entry name" value="GATase"/>
    <property type="match status" value="1"/>
</dbReference>
<keyword evidence="6 10" id="KW-0368">Histidine biosynthesis</keyword>
<dbReference type="EC" id="4.3.2.10" evidence="10"/>
<dbReference type="PIRSF" id="PIRSF000495">
    <property type="entry name" value="Amidotransf_hisH"/>
    <property type="match status" value="1"/>
</dbReference>
<dbReference type="CDD" id="cd01748">
    <property type="entry name" value="GATase1_IGP_Synthase"/>
    <property type="match status" value="1"/>
</dbReference>
<evidence type="ECO:0000256" key="7">
    <source>
        <dbReference type="ARBA" id="ARBA00023239"/>
    </source>
</evidence>
<dbReference type="PANTHER" id="PTHR42701">
    <property type="entry name" value="IMIDAZOLE GLYCEROL PHOSPHATE SYNTHASE SUBUNIT HISH"/>
    <property type="match status" value="1"/>
</dbReference>
<comment type="subunit">
    <text evidence="2 10">Heterodimer of HisH and HisF.</text>
</comment>
<comment type="function">
    <text evidence="10">IGPS catalyzes the conversion of PRFAR and glutamine to IGP, AICAR and glutamate. The HisH subunit catalyzes the hydrolysis of glutamine to glutamate and ammonia as part of the synthesis of IGP and AICAR. The resulting ammonia molecule is channeled to the active site of HisF.</text>
</comment>
<evidence type="ECO:0000313" key="14">
    <source>
        <dbReference type="Proteomes" id="UP000253831"/>
    </source>
</evidence>
<keyword evidence="7 10" id="KW-0456">Lyase</keyword>
<dbReference type="EC" id="3.5.1.2" evidence="10"/>
<feature type="active site" description="Nucleophile" evidence="10 11">
    <location>
        <position position="80"/>
    </location>
</feature>
<name>A0A369XSI5_9PROT</name>
<gene>
    <name evidence="10 13" type="primary">hisH</name>
    <name evidence="13" type="ORF">DVS81_07585</name>
</gene>
<accession>A0A369XSI5</accession>
<dbReference type="GO" id="GO:0004359">
    <property type="term" value="F:glutaminase activity"/>
    <property type="evidence" value="ECO:0007669"/>
    <property type="project" value="UniProtKB-EC"/>
</dbReference>
<dbReference type="NCBIfam" id="TIGR01855">
    <property type="entry name" value="IMP_synth_hisH"/>
    <property type="match status" value="1"/>
</dbReference>
<dbReference type="InterPro" id="IPR010139">
    <property type="entry name" value="Imidazole-glycPsynth_HisH"/>
</dbReference>
<evidence type="ECO:0000256" key="1">
    <source>
        <dbReference type="ARBA" id="ARBA00005091"/>
    </source>
</evidence>
<dbReference type="Gene3D" id="3.40.50.880">
    <property type="match status" value="1"/>
</dbReference>
<dbReference type="InterPro" id="IPR029062">
    <property type="entry name" value="Class_I_gatase-like"/>
</dbReference>
<dbReference type="PANTHER" id="PTHR42701:SF1">
    <property type="entry name" value="IMIDAZOLE GLYCEROL PHOSPHATE SYNTHASE SUBUNIT HISH"/>
    <property type="match status" value="1"/>
</dbReference>
<dbReference type="HAMAP" id="MF_00278">
    <property type="entry name" value="HisH"/>
    <property type="match status" value="1"/>
</dbReference>
<evidence type="ECO:0000256" key="5">
    <source>
        <dbReference type="ARBA" id="ARBA00022962"/>
    </source>
</evidence>